<dbReference type="PANTHER" id="PTHR43004">
    <property type="entry name" value="TRK SYSTEM POTASSIUM UPTAKE PROTEIN"/>
    <property type="match status" value="1"/>
</dbReference>
<feature type="domain" description="FAD-binding" evidence="4">
    <location>
        <begin position="22"/>
        <end position="385"/>
    </location>
</feature>
<dbReference type="Pfam" id="PF21274">
    <property type="entry name" value="Rng_hyd_C"/>
    <property type="match status" value="1"/>
</dbReference>
<dbReference type="InterPro" id="IPR002938">
    <property type="entry name" value="FAD-bd"/>
</dbReference>
<dbReference type="InterPro" id="IPR036188">
    <property type="entry name" value="FAD/NAD-bd_sf"/>
</dbReference>
<dbReference type="GO" id="GO:0071949">
    <property type="term" value="F:FAD binding"/>
    <property type="evidence" value="ECO:0007669"/>
    <property type="project" value="InterPro"/>
</dbReference>
<evidence type="ECO:0000256" key="1">
    <source>
        <dbReference type="ARBA" id="ARBA00022630"/>
    </source>
</evidence>
<feature type="compositionally biased region" description="Polar residues" evidence="3">
    <location>
        <begin position="630"/>
        <end position="655"/>
    </location>
</feature>
<accession>A0A2S8JDE7</accession>
<dbReference type="PRINTS" id="PR00420">
    <property type="entry name" value="RNGMNOXGNASE"/>
</dbReference>
<gene>
    <name evidence="5" type="ORF">C5613_09415</name>
</gene>
<feature type="region of interest" description="Disordered" evidence="3">
    <location>
        <begin position="596"/>
        <end position="655"/>
    </location>
</feature>
<dbReference type="RefSeq" id="WP_105414087.1">
    <property type="nucleotide sequence ID" value="NZ_PUIO01000009.1"/>
</dbReference>
<dbReference type="Gene3D" id="3.40.30.120">
    <property type="match status" value="1"/>
</dbReference>
<evidence type="ECO:0000256" key="3">
    <source>
        <dbReference type="SAM" id="MobiDB-lite"/>
    </source>
</evidence>
<sequence>METSALPAPAFVPFPEDGSGYDTDVVIVGLGPAGGTAALALATYGIRVHAVSMFPWVANSPRAHITNQRAAEVLRDLGVEEEARRYATPWDQMGDTLFTTSLAGEEIVRLQTWGTGDLRYGDYLTGSPCTMLDIPQPLMEPVLVKNAAERGAVVSFHTEYLDHVQDEDGVTVRFRDVRSGNVFEQRARYLLGFDGARSKIAEEIELPFEGELARAGTAYILFNADLSKYVAHRPSILHWIVNSKAGFGEIGMGLLRAIKPWNEWIAGWGFNMADGQPDVSDEVVLEQIRTLVGDPDLEVEIVSRSFWYVNQQHANHYQSGRVFCGGDAVHRHPPSSGLGSNTSIQDAFNLAWKVAFVVKGYAGDGLLESYSPERVPVGKQIVARANQSRKDYAGLREWFDYDSDDPVKAGLTKLKDPSPEGVARRERLYEALELKNTEFNAQGVELNQRYGSDAVVPDPDAGDEEWARNRELYLQATTRPGAKLPHAWLVGADGTRISTLDVTGKGMMTLLTGIGGQAWKQAAAKLDLPYLRTVVVGEPGTIDPYGYWRQVRETHEAGAILVRPDGYVAWRHSAPVWDDAEAVQHLETALASVLDRSAEQSTDSETAIASDSGRSTPPQYSTAAMPIAVPQTTPEDASAVAGTQSNVITAEGGNN</sequence>
<dbReference type="InterPro" id="IPR050641">
    <property type="entry name" value="RIFMO-like"/>
</dbReference>
<feature type="compositionally biased region" description="Polar residues" evidence="3">
    <location>
        <begin position="599"/>
        <end position="622"/>
    </location>
</feature>
<keyword evidence="5" id="KW-0503">Monooxygenase</keyword>
<dbReference type="SUPFAM" id="SSF51905">
    <property type="entry name" value="FAD/NAD(P)-binding domain"/>
    <property type="match status" value="1"/>
</dbReference>
<dbReference type="PANTHER" id="PTHR43004:SF8">
    <property type="entry name" value="FAD-BINDING DOMAIN-CONTAINING PROTEIN-RELATED"/>
    <property type="match status" value="1"/>
</dbReference>
<keyword evidence="2" id="KW-0274">FAD</keyword>
<evidence type="ECO:0000256" key="2">
    <source>
        <dbReference type="ARBA" id="ARBA00022827"/>
    </source>
</evidence>
<proteinExistence type="predicted"/>
<evidence type="ECO:0000313" key="5">
    <source>
        <dbReference type="EMBL" id="PQP25066.1"/>
    </source>
</evidence>
<protein>
    <submittedName>
        <fullName evidence="5">2,4-dichlorophenol 6-monooxygenase</fullName>
    </submittedName>
</protein>
<dbReference type="Proteomes" id="UP000239290">
    <property type="component" value="Unassembled WGS sequence"/>
</dbReference>
<dbReference type="EMBL" id="PUIO01000009">
    <property type="protein sequence ID" value="PQP25066.1"/>
    <property type="molecule type" value="Genomic_DNA"/>
</dbReference>
<dbReference type="Gene3D" id="3.30.9.10">
    <property type="entry name" value="D-Amino Acid Oxidase, subunit A, domain 2"/>
    <property type="match status" value="1"/>
</dbReference>
<keyword evidence="5" id="KW-0560">Oxidoreductase</keyword>
<evidence type="ECO:0000313" key="6">
    <source>
        <dbReference type="Proteomes" id="UP000239290"/>
    </source>
</evidence>
<dbReference type="Pfam" id="PF01494">
    <property type="entry name" value="FAD_binding_3"/>
    <property type="match status" value="1"/>
</dbReference>
<dbReference type="AlphaFoldDB" id="A0A2S8JDE7"/>
<name>A0A2S8JDE7_RHOOP</name>
<evidence type="ECO:0000259" key="4">
    <source>
        <dbReference type="Pfam" id="PF01494"/>
    </source>
</evidence>
<reference evidence="6" key="1">
    <citation type="submission" date="2018-02" db="EMBL/GenBank/DDBJ databases">
        <title>Draft genome sequencing of Rhodococcus opacus KU647198.</title>
        <authorList>
            <person name="Zheng B.-X."/>
        </authorList>
    </citation>
    <scope>NUCLEOTIDE SEQUENCE [LARGE SCALE GENOMIC DNA]</scope>
    <source>
        <strain evidence="6">04-OD7</strain>
    </source>
</reference>
<keyword evidence="1" id="KW-0285">Flavoprotein</keyword>
<comment type="caution">
    <text evidence="5">The sequence shown here is derived from an EMBL/GenBank/DDBJ whole genome shotgun (WGS) entry which is preliminary data.</text>
</comment>
<dbReference type="GO" id="GO:0016709">
    <property type="term" value="F:oxidoreductase activity, acting on paired donors, with incorporation or reduction of molecular oxygen, NAD(P)H as one donor, and incorporation of one atom of oxygen"/>
    <property type="evidence" value="ECO:0007669"/>
    <property type="project" value="UniProtKB-ARBA"/>
</dbReference>
<dbReference type="Gene3D" id="3.50.50.60">
    <property type="entry name" value="FAD/NAD(P)-binding domain"/>
    <property type="match status" value="1"/>
</dbReference>
<organism evidence="5 6">
    <name type="scientific">Rhodococcus opacus</name>
    <name type="common">Nocardia opaca</name>
    <dbReference type="NCBI Taxonomy" id="37919"/>
    <lineage>
        <taxon>Bacteria</taxon>
        <taxon>Bacillati</taxon>
        <taxon>Actinomycetota</taxon>
        <taxon>Actinomycetes</taxon>
        <taxon>Mycobacteriales</taxon>
        <taxon>Nocardiaceae</taxon>
        <taxon>Rhodococcus</taxon>
    </lineage>
</organism>